<gene>
    <name evidence="1" type="primary">13</name>
    <name evidence="1" type="ORF">SEA_RABBITRUN_13</name>
</gene>
<accession>A0A7G8LII5</accession>
<evidence type="ECO:0000313" key="1">
    <source>
        <dbReference type="EMBL" id="QNJ57057.1"/>
    </source>
</evidence>
<keyword evidence="2" id="KW-1185">Reference proteome</keyword>
<dbReference type="Proteomes" id="UP000515957">
    <property type="component" value="Segment"/>
</dbReference>
<dbReference type="KEGG" id="vg:70080663"/>
<dbReference type="EMBL" id="MT658805">
    <property type="protein sequence ID" value="QNJ57057.1"/>
    <property type="molecule type" value="Genomic_DNA"/>
</dbReference>
<name>A0A7G8LII5_9CAUD</name>
<protein>
    <submittedName>
        <fullName evidence="1">Terminase small subunit</fullName>
    </submittedName>
</protein>
<dbReference type="RefSeq" id="YP_010246126.1">
    <property type="nucleotide sequence ID" value="NC_060133.1"/>
</dbReference>
<proteinExistence type="predicted"/>
<organism evidence="1 2">
    <name type="scientific">Gordonia phage Rabbitrun</name>
    <dbReference type="NCBI Taxonomy" id="2762280"/>
    <lineage>
        <taxon>Viruses</taxon>
        <taxon>Duplodnaviria</taxon>
        <taxon>Heunggongvirae</taxon>
        <taxon>Uroviricota</taxon>
        <taxon>Caudoviricetes</taxon>
        <taxon>Deeyouvirinae</taxon>
        <taxon>Nevillevirus</taxon>
        <taxon>Nevillevirus rabbitrun</taxon>
    </lineage>
</organism>
<evidence type="ECO:0000313" key="2">
    <source>
        <dbReference type="Proteomes" id="UP000515957"/>
    </source>
</evidence>
<reference evidence="1 2" key="1">
    <citation type="submission" date="2020-06" db="EMBL/GenBank/DDBJ databases">
        <authorList>
            <person name="Herren C.D."/>
            <person name="Smith Caldas M."/>
            <person name="Brooke G.M."/>
            <person name="Cabrera L.J."/>
            <person name="Caudill C.B."/>
            <person name="Ewell K.O."/>
            <person name="Haas C.L."/>
            <person name="Shapland G.L."/>
            <person name="Sitek C.J."/>
            <person name="Thompson J.S."/>
            <person name="Pollenz R.S."/>
            <person name="Garlena R.A."/>
            <person name="Russell D.A."/>
            <person name="Pope W.H."/>
            <person name="Jacobs-Sera D."/>
            <person name="Hatfull G.F."/>
        </authorList>
    </citation>
    <scope>NUCLEOTIDE SEQUENCE [LARGE SCALE GENOMIC DNA]</scope>
</reference>
<sequence length="112" mass="12378">MFDVESLGPAGKELWTGVHSIRKVMPAYEALLFNACRIADRLDELTNAMSVSALTVENAKGDEIANPLMTEHRQQLLALRQVLHGLGVQKLETETAKRKPLAQQIAEAKKRG</sequence>
<dbReference type="GeneID" id="70080663"/>